<dbReference type="AlphaFoldDB" id="A0AAV4RD73"/>
<name>A0AAV4RD73_CAEEX</name>
<accession>A0AAV4RD73</accession>
<gene>
    <name evidence="1" type="ORF">CEXT_110181</name>
</gene>
<keyword evidence="2" id="KW-1185">Reference proteome</keyword>
<dbReference type="Proteomes" id="UP001054945">
    <property type="component" value="Unassembled WGS sequence"/>
</dbReference>
<evidence type="ECO:0000313" key="2">
    <source>
        <dbReference type="Proteomes" id="UP001054945"/>
    </source>
</evidence>
<sequence length="121" mass="13350">MQQKGYELQHNGDMGCKIHSGNTGYKINNAIERADPIGDDLPPNIDRSLFWTDANPQFGAVSALTRSSTGFGIDVFGWMLDGSLAAFGRKGLLQWFAKTVGGDYQRMVHICQKKESVLIID</sequence>
<reference evidence="1 2" key="1">
    <citation type="submission" date="2021-06" db="EMBL/GenBank/DDBJ databases">
        <title>Caerostris extrusa draft genome.</title>
        <authorList>
            <person name="Kono N."/>
            <person name="Arakawa K."/>
        </authorList>
    </citation>
    <scope>NUCLEOTIDE SEQUENCE [LARGE SCALE GENOMIC DNA]</scope>
</reference>
<evidence type="ECO:0000313" key="1">
    <source>
        <dbReference type="EMBL" id="GIY18621.1"/>
    </source>
</evidence>
<organism evidence="1 2">
    <name type="scientific">Caerostris extrusa</name>
    <name type="common">Bark spider</name>
    <name type="synonym">Caerostris bankana</name>
    <dbReference type="NCBI Taxonomy" id="172846"/>
    <lineage>
        <taxon>Eukaryota</taxon>
        <taxon>Metazoa</taxon>
        <taxon>Ecdysozoa</taxon>
        <taxon>Arthropoda</taxon>
        <taxon>Chelicerata</taxon>
        <taxon>Arachnida</taxon>
        <taxon>Araneae</taxon>
        <taxon>Araneomorphae</taxon>
        <taxon>Entelegynae</taxon>
        <taxon>Araneoidea</taxon>
        <taxon>Araneidae</taxon>
        <taxon>Caerostris</taxon>
    </lineage>
</organism>
<proteinExistence type="predicted"/>
<comment type="caution">
    <text evidence="1">The sequence shown here is derived from an EMBL/GenBank/DDBJ whole genome shotgun (WGS) entry which is preliminary data.</text>
</comment>
<protein>
    <submittedName>
        <fullName evidence="1">Uncharacterized protein</fullName>
    </submittedName>
</protein>
<dbReference type="EMBL" id="BPLR01007653">
    <property type="protein sequence ID" value="GIY18621.1"/>
    <property type="molecule type" value="Genomic_DNA"/>
</dbReference>